<proteinExistence type="predicted"/>
<keyword evidence="3" id="KW-0732">Signal</keyword>
<dbReference type="SUPFAM" id="SSF52833">
    <property type="entry name" value="Thioredoxin-like"/>
    <property type="match status" value="1"/>
</dbReference>
<reference evidence="6" key="1">
    <citation type="journal article" date="2019" name="Int. J. Syst. Evol. Microbiol.">
        <title>The Global Catalogue of Microorganisms (GCM) 10K type strain sequencing project: providing services to taxonomists for standard genome sequencing and annotation.</title>
        <authorList>
            <consortium name="The Broad Institute Genomics Platform"/>
            <consortium name="The Broad Institute Genome Sequencing Center for Infectious Disease"/>
            <person name="Wu L."/>
            <person name="Ma J."/>
        </authorList>
    </citation>
    <scope>NUCLEOTIDE SEQUENCE [LARGE SCALE GENOMIC DNA]</scope>
    <source>
        <strain evidence="6">CCUG 55585</strain>
    </source>
</reference>
<dbReference type="EMBL" id="JBHTIF010000003">
    <property type="protein sequence ID" value="MFD0726828.1"/>
    <property type="molecule type" value="Genomic_DNA"/>
</dbReference>
<dbReference type="InterPro" id="IPR013766">
    <property type="entry name" value="Thioredoxin_domain"/>
</dbReference>
<dbReference type="InterPro" id="IPR017937">
    <property type="entry name" value="Thioredoxin_CS"/>
</dbReference>
<comment type="caution">
    <text evidence="5">The sequence shown here is derived from an EMBL/GenBank/DDBJ whole genome shotgun (WGS) entry which is preliminary data.</text>
</comment>
<feature type="signal peptide" evidence="3">
    <location>
        <begin position="1"/>
        <end position="24"/>
    </location>
</feature>
<keyword evidence="6" id="KW-1185">Reference proteome</keyword>
<dbReference type="Proteomes" id="UP001597110">
    <property type="component" value="Unassembled WGS sequence"/>
</dbReference>
<dbReference type="PROSITE" id="PS00194">
    <property type="entry name" value="THIOREDOXIN_1"/>
    <property type="match status" value="1"/>
</dbReference>
<sequence length="181" mass="19704">MMPSRLRGLLAMLLLAVVATVAAAGPHPQPKPGEIPPNALGKDREGNEQTVSQHRGKVVIVTFWASWCAPCRRELPVLGQFQRAVGKDALEVIAINVKEPRKDYLGVIRANKDLGLTWVHDSSGATSVRYGVQALPNMFIIDREGKVAHVHRGYSEQSLPVIIREISALLPPEVLQRPAGG</sequence>
<feature type="chain" id="PRO_5046203957" evidence="3">
    <location>
        <begin position="25"/>
        <end position="181"/>
    </location>
</feature>
<dbReference type="InterPro" id="IPR036249">
    <property type="entry name" value="Thioredoxin-like_sf"/>
</dbReference>
<feature type="region of interest" description="Disordered" evidence="2">
    <location>
        <begin position="26"/>
        <end position="51"/>
    </location>
</feature>
<evidence type="ECO:0000256" key="3">
    <source>
        <dbReference type="SAM" id="SignalP"/>
    </source>
</evidence>
<accession>A0ABW2YFB5</accession>
<dbReference type="PROSITE" id="PS51352">
    <property type="entry name" value="THIOREDOXIN_2"/>
    <property type="match status" value="1"/>
</dbReference>
<protein>
    <submittedName>
        <fullName evidence="5">TlpA disulfide reductase family protein</fullName>
    </submittedName>
</protein>
<dbReference type="Gene3D" id="3.40.30.10">
    <property type="entry name" value="Glutaredoxin"/>
    <property type="match status" value="1"/>
</dbReference>
<dbReference type="PANTHER" id="PTHR42852:SF17">
    <property type="entry name" value="THIOREDOXIN-LIKE PROTEIN HI_1115"/>
    <property type="match status" value="1"/>
</dbReference>
<name>A0ABW2YFB5_9GAMM</name>
<dbReference type="InterPro" id="IPR000866">
    <property type="entry name" value="AhpC/TSA"/>
</dbReference>
<evidence type="ECO:0000313" key="6">
    <source>
        <dbReference type="Proteomes" id="UP001597110"/>
    </source>
</evidence>
<feature type="domain" description="Thioredoxin" evidence="4">
    <location>
        <begin position="30"/>
        <end position="171"/>
    </location>
</feature>
<evidence type="ECO:0000313" key="5">
    <source>
        <dbReference type="EMBL" id="MFD0726828.1"/>
    </source>
</evidence>
<gene>
    <name evidence="5" type="ORF">ACFQ0E_14615</name>
</gene>
<evidence type="ECO:0000256" key="2">
    <source>
        <dbReference type="SAM" id="MobiDB-lite"/>
    </source>
</evidence>
<dbReference type="Pfam" id="PF00578">
    <property type="entry name" value="AhpC-TSA"/>
    <property type="match status" value="1"/>
</dbReference>
<keyword evidence="1" id="KW-0676">Redox-active center</keyword>
<organism evidence="5 6">
    <name type="scientific">Lysobacter brunescens</name>
    <dbReference type="NCBI Taxonomy" id="262323"/>
    <lineage>
        <taxon>Bacteria</taxon>
        <taxon>Pseudomonadati</taxon>
        <taxon>Pseudomonadota</taxon>
        <taxon>Gammaproteobacteria</taxon>
        <taxon>Lysobacterales</taxon>
        <taxon>Lysobacteraceae</taxon>
        <taxon>Lysobacter</taxon>
    </lineage>
</organism>
<evidence type="ECO:0000256" key="1">
    <source>
        <dbReference type="ARBA" id="ARBA00023284"/>
    </source>
</evidence>
<dbReference type="InterPro" id="IPR050553">
    <property type="entry name" value="Thioredoxin_ResA/DsbE_sf"/>
</dbReference>
<evidence type="ECO:0000259" key="4">
    <source>
        <dbReference type="PROSITE" id="PS51352"/>
    </source>
</evidence>
<dbReference type="PANTHER" id="PTHR42852">
    <property type="entry name" value="THIOL:DISULFIDE INTERCHANGE PROTEIN DSBE"/>
    <property type="match status" value="1"/>
</dbReference>
<dbReference type="CDD" id="cd02966">
    <property type="entry name" value="TlpA_like_family"/>
    <property type="match status" value="1"/>
</dbReference>